<dbReference type="AlphaFoldDB" id="A0AAN6Y1A9"/>
<dbReference type="InterPro" id="IPR000719">
    <property type="entry name" value="Prot_kinase_dom"/>
</dbReference>
<evidence type="ECO:0000313" key="11">
    <source>
        <dbReference type="EMBL" id="KAK4209420.1"/>
    </source>
</evidence>
<dbReference type="EC" id="2.7.11.1" evidence="3"/>
<proteinExistence type="predicted"/>
<reference evidence="11" key="1">
    <citation type="journal article" date="2023" name="Mol. Phylogenet. Evol.">
        <title>Genome-scale phylogeny and comparative genomics of the fungal order Sordariales.</title>
        <authorList>
            <person name="Hensen N."/>
            <person name="Bonometti L."/>
            <person name="Westerberg I."/>
            <person name="Brannstrom I.O."/>
            <person name="Guillou S."/>
            <person name="Cros-Aarteil S."/>
            <person name="Calhoun S."/>
            <person name="Haridas S."/>
            <person name="Kuo A."/>
            <person name="Mondo S."/>
            <person name="Pangilinan J."/>
            <person name="Riley R."/>
            <person name="LaButti K."/>
            <person name="Andreopoulos B."/>
            <person name="Lipzen A."/>
            <person name="Chen C."/>
            <person name="Yan M."/>
            <person name="Daum C."/>
            <person name="Ng V."/>
            <person name="Clum A."/>
            <person name="Steindorff A."/>
            <person name="Ohm R.A."/>
            <person name="Martin F."/>
            <person name="Silar P."/>
            <person name="Natvig D.O."/>
            <person name="Lalanne C."/>
            <person name="Gautier V."/>
            <person name="Ament-Velasquez S.L."/>
            <person name="Kruys A."/>
            <person name="Hutchinson M.I."/>
            <person name="Powell A.J."/>
            <person name="Barry K."/>
            <person name="Miller A.N."/>
            <person name="Grigoriev I.V."/>
            <person name="Debuchy R."/>
            <person name="Gladieux P."/>
            <person name="Hiltunen Thoren M."/>
            <person name="Johannesson H."/>
        </authorList>
    </citation>
    <scope>NUCLEOTIDE SEQUENCE</scope>
    <source>
        <strain evidence="11">PSN293</strain>
    </source>
</reference>
<dbReference type="SMART" id="SM00220">
    <property type="entry name" value="S_TKc"/>
    <property type="match status" value="1"/>
</dbReference>
<evidence type="ECO:0000256" key="2">
    <source>
        <dbReference type="ARBA" id="ARBA00011534"/>
    </source>
</evidence>
<dbReference type="PROSITE" id="PS50011">
    <property type="entry name" value="PROTEIN_KINASE_DOM"/>
    <property type="match status" value="1"/>
</dbReference>
<dbReference type="GO" id="GO:0005524">
    <property type="term" value="F:ATP binding"/>
    <property type="evidence" value="ECO:0007669"/>
    <property type="project" value="InterPro"/>
</dbReference>
<organism evidence="11 12">
    <name type="scientific">Rhypophila decipiens</name>
    <dbReference type="NCBI Taxonomy" id="261697"/>
    <lineage>
        <taxon>Eukaryota</taxon>
        <taxon>Fungi</taxon>
        <taxon>Dikarya</taxon>
        <taxon>Ascomycota</taxon>
        <taxon>Pezizomycotina</taxon>
        <taxon>Sordariomycetes</taxon>
        <taxon>Sordariomycetidae</taxon>
        <taxon>Sordariales</taxon>
        <taxon>Naviculisporaceae</taxon>
        <taxon>Rhypophila</taxon>
    </lineage>
</organism>
<protein>
    <recommendedName>
        <fullName evidence="5">EKC/KEOPS complex subunit BUD32</fullName>
        <ecNumber evidence="3">2.7.11.1</ecNumber>
    </recommendedName>
    <alternativeName>
        <fullName evidence="6 7">Atypical Serine/threonine protein kinase BUD32</fullName>
    </alternativeName>
    <alternativeName>
        <fullName evidence="4">EKC/KEOPS complex subunit bud32</fullName>
    </alternativeName>
</protein>
<evidence type="ECO:0000256" key="5">
    <source>
        <dbReference type="ARBA" id="ARBA00019973"/>
    </source>
</evidence>
<dbReference type="PROSITE" id="PS00109">
    <property type="entry name" value="PROTEIN_KINASE_TYR"/>
    <property type="match status" value="1"/>
</dbReference>
<dbReference type="InterPro" id="IPR011009">
    <property type="entry name" value="Kinase-like_dom_sf"/>
</dbReference>
<evidence type="ECO:0000256" key="4">
    <source>
        <dbReference type="ARBA" id="ARBA00013948"/>
    </source>
</evidence>
<evidence type="ECO:0000256" key="9">
    <source>
        <dbReference type="ARBA" id="ARBA00048679"/>
    </source>
</evidence>
<comment type="caution">
    <text evidence="11">The sequence shown here is derived from an EMBL/GenBank/DDBJ whole genome shotgun (WGS) entry which is preliminary data.</text>
</comment>
<dbReference type="SUPFAM" id="SSF56112">
    <property type="entry name" value="Protein kinase-like (PK-like)"/>
    <property type="match status" value="1"/>
</dbReference>
<comment type="subunit">
    <text evidence="2">Component of the EKC/KEOPS complex composed of at least BUD32, CGI121, GON7, KAE1 and PCC1; the whole complex dimerizes.</text>
</comment>
<evidence type="ECO:0000256" key="6">
    <source>
        <dbReference type="ARBA" id="ARBA00030980"/>
    </source>
</evidence>
<evidence type="ECO:0000259" key="10">
    <source>
        <dbReference type="PROSITE" id="PS50011"/>
    </source>
</evidence>
<comment type="catalytic activity">
    <reaction evidence="9">
        <text>L-seryl-[protein] + ATP = O-phospho-L-seryl-[protein] + ADP + H(+)</text>
        <dbReference type="Rhea" id="RHEA:17989"/>
        <dbReference type="Rhea" id="RHEA-COMP:9863"/>
        <dbReference type="Rhea" id="RHEA-COMP:11604"/>
        <dbReference type="ChEBI" id="CHEBI:15378"/>
        <dbReference type="ChEBI" id="CHEBI:29999"/>
        <dbReference type="ChEBI" id="CHEBI:30616"/>
        <dbReference type="ChEBI" id="CHEBI:83421"/>
        <dbReference type="ChEBI" id="CHEBI:456216"/>
        <dbReference type="EC" id="2.7.11.1"/>
    </reaction>
</comment>
<comment type="catalytic activity">
    <reaction evidence="8">
        <text>L-threonyl-[protein] + ATP = O-phospho-L-threonyl-[protein] + ADP + H(+)</text>
        <dbReference type="Rhea" id="RHEA:46608"/>
        <dbReference type="Rhea" id="RHEA-COMP:11060"/>
        <dbReference type="Rhea" id="RHEA-COMP:11605"/>
        <dbReference type="ChEBI" id="CHEBI:15378"/>
        <dbReference type="ChEBI" id="CHEBI:30013"/>
        <dbReference type="ChEBI" id="CHEBI:30616"/>
        <dbReference type="ChEBI" id="CHEBI:61977"/>
        <dbReference type="ChEBI" id="CHEBI:456216"/>
        <dbReference type="EC" id="2.7.11.1"/>
    </reaction>
</comment>
<evidence type="ECO:0000256" key="3">
    <source>
        <dbReference type="ARBA" id="ARBA00012513"/>
    </source>
</evidence>
<sequence length="442" mass="50935">MGSQYFATCRPDFRFDIHQRIPFATTGWQWLTYDWDTRRAIDVHIPEELEEKRIFVFKSLAKFISDLDVDVVQVKISKKGKLLSTSSEPWNDSYITPFYPRRSQFPRRINTIRRSDLTEIDRLGVQVDLVTYDPALGQTKNVVFKYYFTTNNVAGFWHEINCVMRMPKHPNIVPFDGLVVDRVAGEDRVVGFTTRYIEGGTLDANKGRVFKLKYLEQLISTVDYLNLRLGIVHGDICPWNLVIDPETDSIQVFDFNSSAKLGWDGDVGNVDLNGQFVYNKDCNDVKFVIFTVYEIITREFSFRREFQPHELDESLQMGLPIWEKNPNVLLDSPVEEYRRVLEKWAKERAEIDKTVDHFSKALEPLGWPTLRLDMDPDLVTLAGDYRVLGVSRAKFFHNPTGYVRWERPATSAMPLPAGQRLLATGEVVDDNADGALGKTKKA</sequence>
<gene>
    <name evidence="11" type="ORF">QBC37DRAFT_391288</name>
</gene>
<dbReference type="InterPro" id="IPR008266">
    <property type="entry name" value="Tyr_kinase_AS"/>
</dbReference>
<accession>A0AAN6Y1A9</accession>
<dbReference type="Proteomes" id="UP001301769">
    <property type="component" value="Unassembled WGS sequence"/>
</dbReference>
<dbReference type="Gene3D" id="1.10.510.10">
    <property type="entry name" value="Transferase(Phosphotransferase) domain 1"/>
    <property type="match status" value="1"/>
</dbReference>
<name>A0AAN6Y1A9_9PEZI</name>
<comment type="function">
    <text evidence="1">Component of the EKC/KEOPS complex that is required for the formation of a threonylcarbamoyl group on adenosine at position 37 (t(6)A37) in tRNAs that read codons beginning with adenine. The complex is probably involved in the transfer of the threonylcarbamoyl moiety of threonylcarbamoyl-AMP (TC-AMP) to the N6 group of A37. BUD32 has ATPase activity in the context of the EKC/KEOPS complex and likely plays a supporting role to the catalytic subunit KAE1. The EKC/KEOPS complex also promotes both telomere uncapping and telomere elongation. The complex is required for efficient recruitment of transcriptional coactivators.</text>
</comment>
<evidence type="ECO:0000313" key="12">
    <source>
        <dbReference type="Proteomes" id="UP001301769"/>
    </source>
</evidence>
<evidence type="ECO:0000256" key="1">
    <source>
        <dbReference type="ARBA" id="ARBA00003747"/>
    </source>
</evidence>
<evidence type="ECO:0000256" key="8">
    <source>
        <dbReference type="ARBA" id="ARBA00047899"/>
    </source>
</evidence>
<keyword evidence="12" id="KW-1185">Reference proteome</keyword>
<evidence type="ECO:0000256" key="7">
    <source>
        <dbReference type="ARBA" id="ARBA00033194"/>
    </source>
</evidence>
<dbReference type="EMBL" id="MU858206">
    <property type="protein sequence ID" value="KAK4209420.1"/>
    <property type="molecule type" value="Genomic_DNA"/>
</dbReference>
<reference evidence="11" key="2">
    <citation type="submission" date="2023-05" db="EMBL/GenBank/DDBJ databases">
        <authorList>
            <consortium name="Lawrence Berkeley National Laboratory"/>
            <person name="Steindorff A."/>
            <person name="Hensen N."/>
            <person name="Bonometti L."/>
            <person name="Westerberg I."/>
            <person name="Brannstrom I.O."/>
            <person name="Guillou S."/>
            <person name="Cros-Aarteil S."/>
            <person name="Calhoun S."/>
            <person name="Haridas S."/>
            <person name="Kuo A."/>
            <person name="Mondo S."/>
            <person name="Pangilinan J."/>
            <person name="Riley R."/>
            <person name="Labutti K."/>
            <person name="Andreopoulos B."/>
            <person name="Lipzen A."/>
            <person name="Chen C."/>
            <person name="Yanf M."/>
            <person name="Daum C."/>
            <person name="Ng V."/>
            <person name="Clum A."/>
            <person name="Ohm R."/>
            <person name="Martin F."/>
            <person name="Silar P."/>
            <person name="Natvig D."/>
            <person name="Lalanne C."/>
            <person name="Gautier V."/>
            <person name="Ament-Velasquez S.L."/>
            <person name="Kruys A."/>
            <person name="Hutchinson M.I."/>
            <person name="Powell A.J."/>
            <person name="Barry K."/>
            <person name="Miller A.N."/>
            <person name="Grigoriev I.V."/>
            <person name="Debuchy R."/>
            <person name="Gladieux P."/>
            <person name="Thoren M.H."/>
            <person name="Johannesson H."/>
        </authorList>
    </citation>
    <scope>NUCLEOTIDE SEQUENCE</scope>
    <source>
        <strain evidence="11">PSN293</strain>
    </source>
</reference>
<feature type="domain" description="Protein kinase" evidence="10">
    <location>
        <begin position="117"/>
        <end position="362"/>
    </location>
</feature>
<dbReference type="GO" id="GO:0004674">
    <property type="term" value="F:protein serine/threonine kinase activity"/>
    <property type="evidence" value="ECO:0007669"/>
    <property type="project" value="UniProtKB-EC"/>
</dbReference>